<evidence type="ECO:0000256" key="2">
    <source>
        <dbReference type="ARBA" id="ARBA00006751"/>
    </source>
</evidence>
<evidence type="ECO:0000256" key="4">
    <source>
        <dbReference type="ARBA" id="ARBA00022676"/>
    </source>
</evidence>
<dbReference type="RefSeq" id="WP_341374136.1">
    <property type="nucleotide sequence ID" value="NZ_JBBUTF010000008.1"/>
</dbReference>
<feature type="domain" description="Nucleoside phosphorylase" evidence="8">
    <location>
        <begin position="81"/>
        <end position="333"/>
    </location>
</feature>
<dbReference type="NCBIfam" id="TIGR01697">
    <property type="entry name" value="PNPH-PUNA-XAPA"/>
    <property type="match status" value="1"/>
</dbReference>
<dbReference type="Gene3D" id="3.40.50.1580">
    <property type="entry name" value="Nucleoside phosphorylase domain"/>
    <property type="match status" value="1"/>
</dbReference>
<gene>
    <name evidence="9" type="ORF">AACH11_10325</name>
</gene>
<dbReference type="PANTHER" id="PTHR11904:SF9">
    <property type="entry name" value="PURINE NUCLEOSIDE PHOSPHORYLASE-RELATED"/>
    <property type="match status" value="1"/>
</dbReference>
<keyword evidence="10" id="KW-1185">Reference proteome</keyword>
<sequence>MTDDGAQPGAGRPGAALGPDRPSVVASPRAVGADGGGEDAGGGAGDACGEAVPLPRRIDASLARLRAAGVGPGAATPFPAVAVVAGSGWDALAPLLEDPQDIAYAELPAFPRPGVHGHAALLRLGRLTAADGTAVPLALLRGRAHAYEHGDAAAMKGAIRTLAAAGCRTLVLTNAAGSLDPALPPGRLMLLADHLNLVQRTPLHVVPADDPPGLDRFVSLVDAYDPALRALARAAAAEAGLPLREGVYAWMLGPQFETPAEIRMLQRLGADAVGMSTVPETILARQAGLRVLGLSMITNLGAGLDDQALSHAHTLAQAQAGAADALRLLRALLPRLVVEAQAQAQGAGGPEAGCGSRPPQPPLAQPVRDPAPEP</sequence>
<dbReference type="InterPro" id="IPR000845">
    <property type="entry name" value="Nucleoside_phosphorylase_d"/>
</dbReference>
<evidence type="ECO:0000256" key="6">
    <source>
        <dbReference type="ARBA" id="ARBA00031036"/>
    </source>
</evidence>
<feature type="compositionally biased region" description="Low complexity" evidence="7">
    <location>
        <begin position="1"/>
        <end position="22"/>
    </location>
</feature>
<dbReference type="NCBIfam" id="NF006054">
    <property type="entry name" value="PRK08202.1"/>
    <property type="match status" value="1"/>
</dbReference>
<dbReference type="EMBL" id="JBBUTF010000008">
    <property type="protein sequence ID" value="MEK8026352.1"/>
    <property type="molecule type" value="Genomic_DNA"/>
</dbReference>
<keyword evidence="5 9" id="KW-0808">Transferase</keyword>
<evidence type="ECO:0000259" key="8">
    <source>
        <dbReference type="Pfam" id="PF01048"/>
    </source>
</evidence>
<dbReference type="InterPro" id="IPR035994">
    <property type="entry name" value="Nucleoside_phosphorylase_sf"/>
</dbReference>
<dbReference type="SUPFAM" id="SSF53167">
    <property type="entry name" value="Purine and uridine phosphorylases"/>
    <property type="match status" value="1"/>
</dbReference>
<dbReference type="InterPro" id="IPR011268">
    <property type="entry name" value="Purine_phosphorylase"/>
</dbReference>
<feature type="region of interest" description="Disordered" evidence="7">
    <location>
        <begin position="1"/>
        <end position="48"/>
    </location>
</feature>
<dbReference type="Proteomes" id="UP001368500">
    <property type="component" value="Unassembled WGS sequence"/>
</dbReference>
<evidence type="ECO:0000256" key="7">
    <source>
        <dbReference type="SAM" id="MobiDB-lite"/>
    </source>
</evidence>
<dbReference type="PANTHER" id="PTHR11904">
    <property type="entry name" value="METHYLTHIOADENOSINE/PURINE NUCLEOSIDE PHOSPHORYLASE"/>
    <property type="match status" value="1"/>
</dbReference>
<comment type="pathway">
    <text evidence="1">Purine metabolism; purine nucleoside salvage.</text>
</comment>
<protein>
    <recommendedName>
        <fullName evidence="3">purine-nucleoside phosphorylase</fullName>
        <ecNumber evidence="3">2.4.2.1</ecNumber>
    </recommendedName>
    <alternativeName>
        <fullName evidence="6">Inosine-guanosine phosphorylase</fullName>
    </alternativeName>
</protein>
<proteinExistence type="inferred from homology"/>
<evidence type="ECO:0000313" key="9">
    <source>
        <dbReference type="EMBL" id="MEK8026352.1"/>
    </source>
</evidence>
<reference evidence="9 10" key="1">
    <citation type="submission" date="2024-04" db="EMBL/GenBank/DDBJ databases">
        <title>Novel species of the genus Ideonella isolated from streams.</title>
        <authorList>
            <person name="Lu H."/>
        </authorList>
    </citation>
    <scope>NUCLEOTIDE SEQUENCE [LARGE SCALE GENOMIC DNA]</scope>
    <source>
        <strain evidence="9 10">BYS139W</strain>
    </source>
</reference>
<feature type="compositionally biased region" description="Gly residues" evidence="7">
    <location>
        <begin position="33"/>
        <end position="46"/>
    </location>
</feature>
<dbReference type="GO" id="GO:0004731">
    <property type="term" value="F:purine-nucleoside phosphorylase activity"/>
    <property type="evidence" value="ECO:0007669"/>
    <property type="project" value="UniProtKB-EC"/>
</dbReference>
<dbReference type="CDD" id="cd09009">
    <property type="entry name" value="PNP-EcPNPII_like"/>
    <property type="match status" value="1"/>
</dbReference>
<name>A0ABU9B909_9BURK</name>
<evidence type="ECO:0000256" key="3">
    <source>
        <dbReference type="ARBA" id="ARBA00011886"/>
    </source>
</evidence>
<evidence type="ECO:0000256" key="5">
    <source>
        <dbReference type="ARBA" id="ARBA00022679"/>
    </source>
</evidence>
<accession>A0ABU9B909</accession>
<comment type="similarity">
    <text evidence="2">Belongs to the PNP/MTAP phosphorylase family.</text>
</comment>
<comment type="caution">
    <text evidence="9">The sequence shown here is derived from an EMBL/GenBank/DDBJ whole genome shotgun (WGS) entry which is preliminary data.</text>
</comment>
<evidence type="ECO:0000313" key="10">
    <source>
        <dbReference type="Proteomes" id="UP001368500"/>
    </source>
</evidence>
<feature type="region of interest" description="Disordered" evidence="7">
    <location>
        <begin position="344"/>
        <end position="374"/>
    </location>
</feature>
<dbReference type="EC" id="2.4.2.1" evidence="3"/>
<organism evidence="9 10">
    <name type="scientific">Pseudaquabacterium rugosum</name>
    <dbReference type="NCBI Taxonomy" id="2984194"/>
    <lineage>
        <taxon>Bacteria</taxon>
        <taxon>Pseudomonadati</taxon>
        <taxon>Pseudomonadota</taxon>
        <taxon>Betaproteobacteria</taxon>
        <taxon>Burkholderiales</taxon>
        <taxon>Sphaerotilaceae</taxon>
        <taxon>Pseudaquabacterium</taxon>
    </lineage>
</organism>
<evidence type="ECO:0000256" key="1">
    <source>
        <dbReference type="ARBA" id="ARBA00005058"/>
    </source>
</evidence>
<keyword evidence="4 9" id="KW-0328">Glycosyltransferase</keyword>
<dbReference type="Pfam" id="PF01048">
    <property type="entry name" value="PNP_UDP_1"/>
    <property type="match status" value="1"/>
</dbReference>